<organism evidence="9">
    <name type="scientific">Aureoumbra lagunensis</name>
    <dbReference type="NCBI Taxonomy" id="44058"/>
    <lineage>
        <taxon>Eukaryota</taxon>
        <taxon>Sar</taxon>
        <taxon>Stramenopiles</taxon>
        <taxon>Ochrophyta</taxon>
        <taxon>Pelagophyceae</taxon>
        <taxon>Pelagomonadales</taxon>
        <taxon>Aureoumbra</taxon>
    </lineage>
</organism>
<feature type="transmembrane region" description="Helical" evidence="8">
    <location>
        <begin position="584"/>
        <end position="602"/>
    </location>
</feature>
<evidence type="ECO:0000256" key="1">
    <source>
        <dbReference type="ARBA" id="ARBA00004141"/>
    </source>
</evidence>
<feature type="transmembrane region" description="Helical" evidence="8">
    <location>
        <begin position="107"/>
        <end position="136"/>
    </location>
</feature>
<dbReference type="InterPro" id="IPR003445">
    <property type="entry name" value="Cat_transpt"/>
</dbReference>
<name>A0A7S3NNM5_9STRA</name>
<feature type="compositionally biased region" description="Low complexity" evidence="7">
    <location>
        <begin position="763"/>
        <end position="773"/>
    </location>
</feature>
<evidence type="ECO:0000313" key="9">
    <source>
        <dbReference type="EMBL" id="CAE0369134.1"/>
    </source>
</evidence>
<feature type="transmembrane region" description="Helical" evidence="8">
    <location>
        <begin position="48"/>
        <end position="68"/>
    </location>
</feature>
<keyword evidence="2" id="KW-0813">Transport</keyword>
<evidence type="ECO:0000256" key="7">
    <source>
        <dbReference type="SAM" id="MobiDB-lite"/>
    </source>
</evidence>
<evidence type="ECO:0000256" key="5">
    <source>
        <dbReference type="ARBA" id="ARBA00023065"/>
    </source>
</evidence>
<dbReference type="InterPro" id="IPR051143">
    <property type="entry name" value="TrkH_K-transport"/>
</dbReference>
<feature type="region of interest" description="Disordered" evidence="7">
    <location>
        <begin position="461"/>
        <end position="495"/>
    </location>
</feature>
<comment type="subcellular location">
    <subcellularLocation>
        <location evidence="1">Membrane</location>
        <topology evidence="1">Multi-pass membrane protein</topology>
    </subcellularLocation>
</comment>
<evidence type="ECO:0000256" key="8">
    <source>
        <dbReference type="SAM" id="Phobius"/>
    </source>
</evidence>
<sequence>MSTTDGSMRNPTPRRPRSLSAPLLTEVVEVELLSSVDAGIKRERQLPFMRLVISWNIFIGIIGGTAIWLVELGNDATKISWLRCFYTALNSVTATGLTAIDMTRLHCVSLVLVACCMQLGAMTLLSLFPVLLRIWALEAALPRHYSEDANNNNNNTEREFKDEEVLEDRNNLLYQEEGPHTEALTLRGDKNYFLFCFFFGHHGKARRRNAAVTFDLRRYRLVPQWLVEYKALTFLLRIVLAYHLIVYLFYGGVLALYLRYWPPARRLVKTSPTGATPLTWTLFHIISAYNNVGFTLETDAMTRYVSEPFILFVLAMLILHGNVFYPICIRWIIVCLSANSPRHSNRKVFLRYLLLHGRKLYSSLFSSQATWLLCATQLVLNFSQVAAMVLISRKDPGFKGRSAAHRFDVASFEAINCRHAGMTAIDLKSLHGATLLLMLLMMWLAPVPFVVALRSTSQTKPTTNRVSSIQTNDNQSQQQNLISSEELPLSPTSANRRRRHNVGRLISGAFATANQQSMGYEEDVDAGTDLRLSEIPDAMVDTRALLLGRYPESSPPYGERISMRIHAFIFHCRRAARRAYRTTGFLRDAALMFCAWFLIAAFQNFRSTGYDGGTDGQQKNYDHIFHTLFELVSAFGNVGLSLGSIQKPNAAVSYSHDLNAASLIVLCLVQIGARTRELPERVDSALTFPVLAAEDVLRATMIDDSGACTPAFQNELQHHFDLSCAASTQNTSSLPHRPQSTDDYPPGGSTRAAAAPQHKPKPSSSFSESTSSE</sequence>
<keyword evidence="5" id="KW-0406">Ion transport</keyword>
<dbReference type="GO" id="GO:1990573">
    <property type="term" value="P:potassium ion import across plasma membrane"/>
    <property type="evidence" value="ECO:0007669"/>
    <property type="project" value="TreeGrafter"/>
</dbReference>
<feature type="compositionally biased region" description="Polar residues" evidence="7">
    <location>
        <begin position="461"/>
        <end position="483"/>
    </location>
</feature>
<feature type="transmembrane region" description="Helical" evidence="8">
    <location>
        <begin position="360"/>
        <end position="380"/>
    </location>
</feature>
<keyword evidence="3 8" id="KW-0812">Transmembrane</keyword>
<dbReference type="EMBL" id="HBIJ01014754">
    <property type="protein sequence ID" value="CAE0369134.1"/>
    <property type="molecule type" value="Transcribed_RNA"/>
</dbReference>
<feature type="transmembrane region" description="Helical" evidence="8">
    <location>
        <begin position="309"/>
        <end position="339"/>
    </location>
</feature>
<gene>
    <name evidence="9" type="ORF">ALAG00032_LOCUS9897</name>
</gene>
<proteinExistence type="predicted"/>
<feature type="transmembrane region" description="Helical" evidence="8">
    <location>
        <begin position="80"/>
        <end position="100"/>
    </location>
</feature>
<keyword evidence="4 8" id="KW-1133">Transmembrane helix</keyword>
<evidence type="ECO:0000256" key="2">
    <source>
        <dbReference type="ARBA" id="ARBA00022448"/>
    </source>
</evidence>
<keyword evidence="6 8" id="KW-0472">Membrane</keyword>
<accession>A0A7S3NNM5</accession>
<protein>
    <submittedName>
        <fullName evidence="9">Uncharacterized protein</fullName>
    </submittedName>
</protein>
<dbReference type="GO" id="GO:0030007">
    <property type="term" value="P:intracellular potassium ion homeostasis"/>
    <property type="evidence" value="ECO:0007669"/>
    <property type="project" value="TreeGrafter"/>
</dbReference>
<dbReference type="AlphaFoldDB" id="A0A7S3NNM5"/>
<evidence type="ECO:0000256" key="4">
    <source>
        <dbReference type="ARBA" id="ARBA00022989"/>
    </source>
</evidence>
<feature type="transmembrane region" description="Helical" evidence="8">
    <location>
        <begin position="432"/>
        <end position="453"/>
    </location>
</feature>
<dbReference type="Pfam" id="PF02386">
    <property type="entry name" value="TrkH"/>
    <property type="match status" value="1"/>
</dbReference>
<feature type="transmembrane region" description="Helical" evidence="8">
    <location>
        <begin position="270"/>
        <end position="289"/>
    </location>
</feature>
<dbReference type="GO" id="GO:0005886">
    <property type="term" value="C:plasma membrane"/>
    <property type="evidence" value="ECO:0007669"/>
    <property type="project" value="TreeGrafter"/>
</dbReference>
<reference evidence="9" key="1">
    <citation type="submission" date="2021-01" db="EMBL/GenBank/DDBJ databases">
        <authorList>
            <person name="Corre E."/>
            <person name="Pelletier E."/>
            <person name="Niang G."/>
            <person name="Scheremetjew M."/>
            <person name="Finn R."/>
            <person name="Kale V."/>
            <person name="Holt S."/>
            <person name="Cochrane G."/>
            <person name="Meng A."/>
            <person name="Brown T."/>
            <person name="Cohen L."/>
        </authorList>
    </citation>
    <scope>NUCLEOTIDE SEQUENCE</scope>
    <source>
        <strain evidence="9">CCMP1510</strain>
    </source>
</reference>
<feature type="transmembrane region" description="Helical" evidence="8">
    <location>
        <begin position="234"/>
        <end position="258"/>
    </location>
</feature>
<dbReference type="GO" id="GO:0140107">
    <property type="term" value="F:high-affinity potassium ion transmembrane transporter activity"/>
    <property type="evidence" value="ECO:0007669"/>
    <property type="project" value="TreeGrafter"/>
</dbReference>
<feature type="region of interest" description="Disordered" evidence="7">
    <location>
        <begin position="728"/>
        <end position="773"/>
    </location>
</feature>
<dbReference type="PANTHER" id="PTHR31064">
    <property type="entry name" value="POTASSIUM TRANSPORT PROTEIN DDB_G0292412-RELATED"/>
    <property type="match status" value="1"/>
</dbReference>
<dbReference type="PANTHER" id="PTHR31064:SF30">
    <property type="entry name" value="HIGH-AFFINITY POTASSIUM TRANSPORT PROTEIN-RELATED"/>
    <property type="match status" value="1"/>
</dbReference>
<evidence type="ECO:0000256" key="3">
    <source>
        <dbReference type="ARBA" id="ARBA00022692"/>
    </source>
</evidence>
<evidence type="ECO:0000256" key="6">
    <source>
        <dbReference type="ARBA" id="ARBA00023136"/>
    </source>
</evidence>